<dbReference type="GO" id="GO:0015293">
    <property type="term" value="F:symporter activity"/>
    <property type="evidence" value="ECO:0007669"/>
    <property type="project" value="UniProtKB-KW"/>
</dbReference>
<feature type="transmembrane region" description="Helical" evidence="11">
    <location>
        <begin position="277"/>
        <end position="297"/>
    </location>
</feature>
<dbReference type="AlphaFoldDB" id="A0A1G6E5C9"/>
<dbReference type="Pfam" id="PF00474">
    <property type="entry name" value="SSF"/>
    <property type="match status" value="2"/>
</dbReference>
<dbReference type="PROSITE" id="PS50283">
    <property type="entry name" value="NA_SOLUT_SYMP_3"/>
    <property type="match status" value="1"/>
</dbReference>
<dbReference type="GO" id="GO:0046942">
    <property type="term" value="P:carboxylic acid transport"/>
    <property type="evidence" value="ECO:0007669"/>
    <property type="project" value="UniProtKB-ARBA"/>
</dbReference>
<feature type="transmembrane region" description="Helical" evidence="11">
    <location>
        <begin position="110"/>
        <end position="131"/>
    </location>
</feature>
<feature type="transmembrane region" description="Helical" evidence="11">
    <location>
        <begin position="212"/>
        <end position="234"/>
    </location>
</feature>
<evidence type="ECO:0000256" key="8">
    <source>
        <dbReference type="ARBA" id="ARBA00023136"/>
    </source>
</evidence>
<dbReference type="PANTHER" id="PTHR48086">
    <property type="entry name" value="SODIUM/PROLINE SYMPORTER-RELATED"/>
    <property type="match status" value="1"/>
</dbReference>
<evidence type="ECO:0000313" key="13">
    <source>
        <dbReference type="Proteomes" id="UP000199071"/>
    </source>
</evidence>
<feature type="transmembrane region" description="Helical" evidence="11">
    <location>
        <begin position="486"/>
        <end position="511"/>
    </location>
</feature>
<evidence type="ECO:0000313" key="12">
    <source>
        <dbReference type="EMBL" id="SDB52601.1"/>
    </source>
</evidence>
<evidence type="ECO:0000256" key="4">
    <source>
        <dbReference type="ARBA" id="ARBA00022475"/>
    </source>
</evidence>
<keyword evidence="8 11" id="KW-0472">Membrane</keyword>
<keyword evidence="7 11" id="KW-1133">Transmembrane helix</keyword>
<dbReference type="PROSITE" id="PS00457">
    <property type="entry name" value="NA_SOLUT_SYMP_2"/>
    <property type="match status" value="1"/>
</dbReference>
<dbReference type="Gene3D" id="1.20.1730.10">
    <property type="entry name" value="Sodium/glucose cotransporter"/>
    <property type="match status" value="1"/>
</dbReference>
<dbReference type="InterPro" id="IPR019899">
    <property type="entry name" value="Na/solute_symporter_VC_2705"/>
</dbReference>
<evidence type="ECO:0000256" key="5">
    <source>
        <dbReference type="ARBA" id="ARBA00022692"/>
    </source>
</evidence>
<feature type="transmembrane region" description="Helical" evidence="11">
    <location>
        <begin position="151"/>
        <end position="175"/>
    </location>
</feature>
<keyword evidence="6" id="KW-0769">Symport</keyword>
<feature type="transmembrane region" description="Helical" evidence="11">
    <location>
        <begin position="413"/>
        <end position="440"/>
    </location>
</feature>
<evidence type="ECO:0000256" key="10">
    <source>
        <dbReference type="RuleBase" id="RU362091"/>
    </source>
</evidence>
<accession>A0A1G6E5C9</accession>
<dbReference type="PANTHER" id="PTHR48086:SF5">
    <property type="entry name" value="NA(+):SOLUTE SYMPORTER (SSF FAMILY)"/>
    <property type="match status" value="1"/>
</dbReference>
<keyword evidence="3" id="KW-0813">Transport</keyword>
<feature type="transmembrane region" description="Helical" evidence="11">
    <location>
        <begin position="556"/>
        <end position="577"/>
    </location>
</feature>
<evidence type="ECO:0000256" key="7">
    <source>
        <dbReference type="ARBA" id="ARBA00022989"/>
    </source>
</evidence>
<feature type="transmembrane region" description="Helical" evidence="11">
    <location>
        <begin position="82"/>
        <end position="104"/>
    </location>
</feature>
<evidence type="ECO:0000256" key="9">
    <source>
        <dbReference type="ARBA" id="ARBA00023201"/>
    </source>
</evidence>
<evidence type="ECO:0000256" key="3">
    <source>
        <dbReference type="ARBA" id="ARBA00022448"/>
    </source>
</evidence>
<dbReference type="InterPro" id="IPR018212">
    <property type="entry name" value="Na/solute_symporter_CS"/>
</dbReference>
<keyword evidence="9" id="KW-0739">Sodium transport</keyword>
<keyword evidence="5 11" id="KW-0812">Transmembrane</keyword>
<keyword evidence="4" id="KW-1003">Cell membrane</keyword>
<feature type="transmembrane region" description="Helical" evidence="11">
    <location>
        <begin position="518"/>
        <end position="536"/>
    </location>
</feature>
<name>A0A1G6E5C9_9HYPH</name>
<feature type="transmembrane region" description="Helical" evidence="11">
    <location>
        <begin position="309"/>
        <end position="334"/>
    </location>
</feature>
<dbReference type="NCBIfam" id="TIGR03648">
    <property type="entry name" value="Na_symport_lg"/>
    <property type="match status" value="1"/>
</dbReference>
<evidence type="ECO:0000256" key="11">
    <source>
        <dbReference type="SAM" id="Phobius"/>
    </source>
</evidence>
<dbReference type="InterPro" id="IPR038377">
    <property type="entry name" value="Na/Glc_symporter_sf"/>
</dbReference>
<keyword evidence="9" id="KW-0406">Ion transport</keyword>
<dbReference type="GO" id="GO:0006814">
    <property type="term" value="P:sodium ion transport"/>
    <property type="evidence" value="ECO:0007669"/>
    <property type="project" value="UniProtKB-KW"/>
</dbReference>
<keyword evidence="9" id="KW-0915">Sodium</keyword>
<protein>
    <submittedName>
        <fullName evidence="12">Cation/acetate symporter</fullName>
    </submittedName>
</protein>
<evidence type="ECO:0000256" key="2">
    <source>
        <dbReference type="ARBA" id="ARBA00006434"/>
    </source>
</evidence>
<dbReference type="InterPro" id="IPR050277">
    <property type="entry name" value="Sodium:Solute_Symporter"/>
</dbReference>
<feature type="transmembrane region" description="Helical" evidence="11">
    <location>
        <begin position="12"/>
        <end position="35"/>
    </location>
</feature>
<reference evidence="12 13" key="1">
    <citation type="submission" date="2016-10" db="EMBL/GenBank/DDBJ databases">
        <authorList>
            <person name="de Groot N.N."/>
        </authorList>
    </citation>
    <scope>NUCLEOTIDE SEQUENCE [LARGE SCALE GENOMIC DNA]</scope>
    <source>
        <strain evidence="12 13">ATCC 35022</strain>
    </source>
</reference>
<feature type="transmembrane region" description="Helical" evidence="11">
    <location>
        <begin position="41"/>
        <end position="61"/>
    </location>
</feature>
<organism evidence="12 13">
    <name type="scientific">Bauldia litoralis</name>
    <dbReference type="NCBI Taxonomy" id="665467"/>
    <lineage>
        <taxon>Bacteria</taxon>
        <taxon>Pseudomonadati</taxon>
        <taxon>Pseudomonadota</taxon>
        <taxon>Alphaproteobacteria</taxon>
        <taxon>Hyphomicrobiales</taxon>
        <taxon>Kaistiaceae</taxon>
        <taxon>Bauldia</taxon>
    </lineage>
</organism>
<dbReference type="STRING" id="665467.SAMN02982931_04138"/>
<gene>
    <name evidence="12" type="ORF">SAMN02982931_04138</name>
</gene>
<keyword evidence="13" id="KW-1185">Reference proteome</keyword>
<dbReference type="GO" id="GO:0005886">
    <property type="term" value="C:plasma membrane"/>
    <property type="evidence" value="ECO:0007669"/>
    <property type="project" value="TreeGrafter"/>
</dbReference>
<comment type="similarity">
    <text evidence="2 10">Belongs to the sodium:solute symporter (SSF) (TC 2.A.21) family.</text>
</comment>
<feature type="transmembrane region" description="Helical" evidence="11">
    <location>
        <begin position="461"/>
        <end position="480"/>
    </location>
</feature>
<dbReference type="RefSeq" id="WP_090879537.1">
    <property type="nucleotide sequence ID" value="NZ_FMXQ01000010.1"/>
</dbReference>
<sequence>MALSAHRGRGPGKVFGLLAAAFALSVVVIALLGEFGLPDRVTAVLVIMITVVVYAVMGVVARTLSLSDFYVAGRTVSAGFNGMATAAAMLASAGFLGIAGAFYAGETAGLALSVGWAGGLTLLAIAVAPYYRKSGAVTLPDFLAVRFGNPLVRILGIVVLLACSLPLLAAAIVVAGRVAGASLHIDPTTAVAAVCMVLLLSSLFGGMRGVTLAAGAQAIVILIGVVTPALVYSLQLYGLPIPQLTYGDAMAQNALADAASLTVFSTGGFPDGGLDGFNLFALALSIVAGVVCLPHVLARSGTTRGIADARLSAGWALLVVAVVASTAPAFAAFAKSAILAEVVGTELADLPAWFFDYGADGLVRVCGDAITTVAAISTACGASAVVNGLAPGDVAIAAEVVMLGFADITGLPYVLTALIAAAVLAAALGTAGAVAMALGASAGHDFYTMLVNRRAPAGRRLFIARLFLILFVAAGGWLAASAPEDALAIAFAAPSLAAAGFFPAVILGIWWRRTTFRGAALGMIAGFGVTAAYVLMLRAGSIEPLPIVGLTDGLSAAAAAIFGVPIGLAVTVVVSLLGAAPSDARIAVVDAIRRPSPDPVLEDHAV</sequence>
<dbReference type="OrthoDB" id="9764416at2"/>
<dbReference type="EMBL" id="FMXQ01000010">
    <property type="protein sequence ID" value="SDB52601.1"/>
    <property type="molecule type" value="Genomic_DNA"/>
</dbReference>
<proteinExistence type="inferred from homology"/>
<evidence type="ECO:0000256" key="6">
    <source>
        <dbReference type="ARBA" id="ARBA00022847"/>
    </source>
</evidence>
<evidence type="ECO:0000256" key="1">
    <source>
        <dbReference type="ARBA" id="ARBA00004141"/>
    </source>
</evidence>
<dbReference type="InterPro" id="IPR001734">
    <property type="entry name" value="Na/solute_symporter"/>
</dbReference>
<comment type="subcellular location">
    <subcellularLocation>
        <location evidence="1">Membrane</location>
        <topology evidence="1">Multi-pass membrane protein</topology>
    </subcellularLocation>
</comment>
<feature type="transmembrane region" description="Helical" evidence="11">
    <location>
        <begin position="187"/>
        <end position="205"/>
    </location>
</feature>
<dbReference type="Proteomes" id="UP000199071">
    <property type="component" value="Unassembled WGS sequence"/>
</dbReference>